<evidence type="ECO:0000256" key="3">
    <source>
        <dbReference type="ARBA" id="ARBA00022761"/>
    </source>
</evidence>
<evidence type="ECO:0000256" key="4">
    <source>
        <dbReference type="ARBA" id="ARBA00023180"/>
    </source>
</evidence>
<dbReference type="InterPro" id="IPR036412">
    <property type="entry name" value="HAD-like_sf"/>
</dbReference>
<keyword evidence="2 6" id="KW-0732">Signal</keyword>
<dbReference type="Gene3D" id="3.40.50.1000">
    <property type="entry name" value="HAD superfamily/HAD-like"/>
    <property type="match status" value="1"/>
</dbReference>
<comment type="similarity">
    <text evidence="5">Belongs to the APS1/VSP family.</text>
</comment>
<name>A0AAQ3QFK1_9LILI</name>
<dbReference type="PIRSF" id="PIRSF002674">
    <property type="entry name" value="VSP"/>
    <property type="match status" value="1"/>
</dbReference>
<dbReference type="CDD" id="cd07535">
    <property type="entry name" value="HAD_VSP"/>
    <property type="match status" value="1"/>
</dbReference>
<dbReference type="GO" id="GO:0003993">
    <property type="term" value="F:acid phosphatase activity"/>
    <property type="evidence" value="ECO:0007669"/>
    <property type="project" value="InterPro"/>
</dbReference>
<evidence type="ECO:0000256" key="1">
    <source>
        <dbReference type="ARBA" id="ARBA00002410"/>
    </source>
</evidence>
<evidence type="ECO:0000256" key="5">
    <source>
        <dbReference type="PIRNR" id="PIRNR002674"/>
    </source>
</evidence>
<proteinExistence type="inferred from homology"/>
<evidence type="ECO:0000313" key="7">
    <source>
        <dbReference type="EMBL" id="WOL09134.1"/>
    </source>
</evidence>
<sequence>MDVKAALLSLAAMFMTAPAAWTPAGTLHHHQNPRELLSSIHLLRPLSGSGGRPAGGVTCASWQFGVETHNVREWTTVPRSCESYVGNYMLGDRYRQDSAVVAAEAAAYAEGLQLGNDGKDAWVFDIDETSLSILPYYARHGFGVEPYNATSSNEWVDLGIAPALPESLKLYRKLLSLGFKVVFLTGRPEERRNITVVNLKRAGFKKWEKLLLRGEGMDGTAVAFKSSERAKLVETGFRIVGNIGDQWSDILGSPEGARTFKLPDPMYYIS</sequence>
<evidence type="ECO:0000313" key="8">
    <source>
        <dbReference type="Proteomes" id="UP001327560"/>
    </source>
</evidence>
<feature type="chain" id="PRO_5042859223" description="Acid phosphatase" evidence="6">
    <location>
        <begin position="20"/>
        <end position="270"/>
    </location>
</feature>
<dbReference type="InterPro" id="IPR010028">
    <property type="entry name" value="Acid_phosphatase_pln"/>
</dbReference>
<gene>
    <name evidence="7" type="ORF">Cni_G17887</name>
</gene>
<dbReference type="PANTHER" id="PTHR31284:SF19">
    <property type="entry name" value="VEGETATIVE STORAGE PROTEIN 1-RELATED"/>
    <property type="match status" value="1"/>
</dbReference>
<dbReference type="NCBIfam" id="TIGR01675">
    <property type="entry name" value="plant-AP"/>
    <property type="match status" value="1"/>
</dbReference>
<dbReference type="AlphaFoldDB" id="A0AAQ3QFK1"/>
<evidence type="ECO:0000256" key="6">
    <source>
        <dbReference type="SAM" id="SignalP"/>
    </source>
</evidence>
<dbReference type="SUPFAM" id="SSF56784">
    <property type="entry name" value="HAD-like"/>
    <property type="match status" value="1"/>
</dbReference>
<dbReference type="InterPro" id="IPR014403">
    <property type="entry name" value="APS1/VSP"/>
</dbReference>
<evidence type="ECO:0000256" key="2">
    <source>
        <dbReference type="ARBA" id="ARBA00022729"/>
    </source>
</evidence>
<reference evidence="7 8" key="1">
    <citation type="submission" date="2023-10" db="EMBL/GenBank/DDBJ databases">
        <title>Chromosome-scale genome assembly provides insights into flower coloration mechanisms of Canna indica.</title>
        <authorList>
            <person name="Li C."/>
        </authorList>
    </citation>
    <scope>NUCLEOTIDE SEQUENCE [LARGE SCALE GENOMIC DNA]</scope>
    <source>
        <tissue evidence="7">Flower</tissue>
    </source>
</reference>
<keyword evidence="3" id="KW-0758">Storage protein</keyword>
<keyword evidence="4" id="KW-0325">Glycoprotein</keyword>
<evidence type="ECO:0008006" key="9">
    <source>
        <dbReference type="Google" id="ProtNLM"/>
    </source>
</evidence>
<dbReference type="PANTHER" id="PTHR31284">
    <property type="entry name" value="ACID PHOSPHATASE-LIKE PROTEIN"/>
    <property type="match status" value="1"/>
</dbReference>
<dbReference type="InterPro" id="IPR005519">
    <property type="entry name" value="Acid_phosphat_B-like"/>
</dbReference>
<dbReference type="GO" id="GO:0045735">
    <property type="term" value="F:nutrient reservoir activity"/>
    <property type="evidence" value="ECO:0007669"/>
    <property type="project" value="UniProtKB-KW"/>
</dbReference>
<protein>
    <recommendedName>
        <fullName evidence="9">Acid phosphatase</fullName>
    </recommendedName>
</protein>
<comment type="function">
    <text evidence="1">May function as somatic storage protein during early seedling development.</text>
</comment>
<feature type="signal peptide" evidence="6">
    <location>
        <begin position="1"/>
        <end position="19"/>
    </location>
</feature>
<accession>A0AAQ3QFK1</accession>
<keyword evidence="8" id="KW-1185">Reference proteome</keyword>
<dbReference type="EMBL" id="CP136894">
    <property type="protein sequence ID" value="WOL09134.1"/>
    <property type="molecule type" value="Genomic_DNA"/>
</dbReference>
<dbReference type="Pfam" id="PF03767">
    <property type="entry name" value="Acid_phosphat_B"/>
    <property type="match status" value="1"/>
</dbReference>
<dbReference type="InterPro" id="IPR023214">
    <property type="entry name" value="HAD_sf"/>
</dbReference>
<dbReference type="Proteomes" id="UP001327560">
    <property type="component" value="Chromosome 5"/>
</dbReference>
<organism evidence="7 8">
    <name type="scientific">Canna indica</name>
    <name type="common">Indian-shot</name>
    <dbReference type="NCBI Taxonomy" id="4628"/>
    <lineage>
        <taxon>Eukaryota</taxon>
        <taxon>Viridiplantae</taxon>
        <taxon>Streptophyta</taxon>
        <taxon>Embryophyta</taxon>
        <taxon>Tracheophyta</taxon>
        <taxon>Spermatophyta</taxon>
        <taxon>Magnoliopsida</taxon>
        <taxon>Liliopsida</taxon>
        <taxon>Zingiberales</taxon>
        <taxon>Cannaceae</taxon>
        <taxon>Canna</taxon>
    </lineage>
</organism>